<dbReference type="EMBL" id="HE576759">
    <property type="protein sequence ID" value="CCC71327.1"/>
    <property type="molecule type" value="Genomic_DNA"/>
</dbReference>
<dbReference type="eggNOG" id="ENOG502RYR8">
    <property type="taxonomic scope" value="Eukaryota"/>
</dbReference>
<evidence type="ECO:0000256" key="2">
    <source>
        <dbReference type="SAM" id="MobiDB-lite"/>
    </source>
</evidence>
<evidence type="ECO:0000256" key="1">
    <source>
        <dbReference type="SAM" id="Coils"/>
    </source>
</evidence>
<dbReference type="RefSeq" id="XP_003677678.1">
    <property type="nucleotide sequence ID" value="XM_003677630.1"/>
</dbReference>
<dbReference type="OrthoDB" id="4053251at2759"/>
<dbReference type="FunCoup" id="G0VIK2">
    <property type="interactions" value="106"/>
</dbReference>
<feature type="region of interest" description="Disordered" evidence="2">
    <location>
        <begin position="262"/>
        <end position="298"/>
    </location>
</feature>
<proteinExistence type="predicted"/>
<gene>
    <name evidence="3" type="primary">NCAS0H00170</name>
    <name evidence="3" type="ordered locus">NCAS_0H00170</name>
</gene>
<keyword evidence="4" id="KW-1185">Reference proteome</keyword>
<dbReference type="Pfam" id="PF08537">
    <property type="entry name" value="NBP1"/>
    <property type="match status" value="1"/>
</dbReference>
<reference evidence="3 4" key="1">
    <citation type="journal article" date="2011" name="Proc. Natl. Acad. Sci. U.S.A.">
        <title>Evolutionary erosion of yeast sex chromosomes by mating-type switching accidents.</title>
        <authorList>
            <person name="Gordon J.L."/>
            <person name="Armisen D."/>
            <person name="Proux-Wera E."/>
            <person name="Oheigeartaigh S.S."/>
            <person name="Byrne K.P."/>
            <person name="Wolfe K.H."/>
        </authorList>
    </citation>
    <scope>NUCLEOTIDE SEQUENCE [LARGE SCALE GENOMIC DNA]</scope>
    <source>
        <strain evidence="4">ATCC 76901 / BCRC 22586 / CBS 4309 / NBRC 1992 / NRRL Y-12630</strain>
    </source>
</reference>
<keyword evidence="1" id="KW-0175">Coiled coil</keyword>
<dbReference type="InterPro" id="IPR013743">
    <property type="entry name" value="NBP1/CSA1"/>
</dbReference>
<evidence type="ECO:0000313" key="3">
    <source>
        <dbReference type="EMBL" id="CCC71327.1"/>
    </source>
</evidence>
<accession>G0VIK2</accession>
<dbReference type="InParanoid" id="G0VIK2"/>
<organism evidence="3 4">
    <name type="scientific">Naumovozyma castellii</name>
    <name type="common">Yeast</name>
    <name type="synonym">Saccharomyces castellii</name>
    <dbReference type="NCBI Taxonomy" id="27288"/>
    <lineage>
        <taxon>Eukaryota</taxon>
        <taxon>Fungi</taxon>
        <taxon>Dikarya</taxon>
        <taxon>Ascomycota</taxon>
        <taxon>Saccharomycotina</taxon>
        <taxon>Saccharomycetes</taxon>
        <taxon>Saccharomycetales</taxon>
        <taxon>Saccharomycetaceae</taxon>
        <taxon>Naumovozyma</taxon>
    </lineage>
</organism>
<feature type="region of interest" description="Disordered" evidence="2">
    <location>
        <begin position="310"/>
        <end position="334"/>
    </location>
</feature>
<protein>
    <submittedName>
        <fullName evidence="3">Uncharacterized protein</fullName>
    </submittedName>
</protein>
<dbReference type="Proteomes" id="UP000001640">
    <property type="component" value="Chromosome 8"/>
</dbReference>
<reference key="2">
    <citation type="submission" date="2011-08" db="EMBL/GenBank/DDBJ databases">
        <title>Genome sequence of Naumovozyma castellii.</title>
        <authorList>
            <person name="Gordon J.L."/>
            <person name="Armisen D."/>
            <person name="Proux-Wera E."/>
            <person name="OhEigeartaigh S.S."/>
            <person name="Byrne K.P."/>
            <person name="Wolfe K.H."/>
        </authorList>
    </citation>
    <scope>NUCLEOTIDE SEQUENCE</scope>
    <source>
        <strain>Type strain:CBS 4309</strain>
    </source>
</reference>
<dbReference type="HOGENOM" id="CLU_071874_0_0_1"/>
<name>G0VIK2_NAUCA</name>
<dbReference type="OMA" id="NDNENMS"/>
<evidence type="ECO:0000313" key="4">
    <source>
        <dbReference type="Proteomes" id="UP000001640"/>
    </source>
</evidence>
<dbReference type="KEGG" id="ncs:NCAS_0H00170"/>
<sequence length="334" mass="39168">MLQSVQHFFTEFFNRSPKNIDNCGRRKKYYNGLKGMRRKERGRSLKRRSDSVLHRELYPSLSSENKHFKTVSDPKPSRQLKTRRNRIEKTYNNYPKVKTVKDSLLRSLLSRLGTLFSNNEYSMERMQKTCNNISAIVQPNPLKSGEEQEILVRRITASKAFQKKLKDIQYDKQMLTQLKSRVPDKNISYRSQLSSNNITEDKIRLLSIKNRELETELNKTKDLLQLTKKDLKFAKDKNDLLQSLLRDEKTDEKFLQYKAHVLNSSTGNPGRNDGYLASSPSSQENRDNDFGTPNYYNRYPKIPSTEVLKKNHGRHDHHNNSLSPIRIDFTKYSS</sequence>
<feature type="coiled-coil region" evidence="1">
    <location>
        <begin position="196"/>
        <end position="237"/>
    </location>
</feature>
<dbReference type="AlphaFoldDB" id="G0VIK2"/>
<dbReference type="GeneID" id="96905008"/>